<keyword evidence="2" id="KW-1185">Reference proteome</keyword>
<protein>
    <submittedName>
        <fullName evidence="1">Uncharacterized protein</fullName>
    </submittedName>
</protein>
<dbReference type="EMBL" id="MU393482">
    <property type="protein sequence ID" value="KAI4864700.1"/>
    <property type="molecule type" value="Genomic_DNA"/>
</dbReference>
<dbReference type="Proteomes" id="UP001497700">
    <property type="component" value="Unassembled WGS sequence"/>
</dbReference>
<accession>A0ACB9YZ42</accession>
<comment type="caution">
    <text evidence="1">The sequence shown here is derived from an EMBL/GenBank/DDBJ whole genome shotgun (WGS) entry which is preliminary data.</text>
</comment>
<proteinExistence type="predicted"/>
<gene>
    <name evidence="1" type="ORF">F4820DRAFT_448721</name>
</gene>
<sequence>MSHGFRIASGVCSSASAVMVIPLRTLDGIPVAAYTVAYSIWAACFSLYLWLQLNILPSGLGVRRKMYLFCVITAAIHFSVAISQNSDTILQGLTVYGPMILTVCTYLMSLLFGGFEVSEVQTAVIPTAFGQD</sequence>
<reference evidence="1 2" key="1">
    <citation type="journal article" date="2022" name="New Phytol.">
        <title>Ecological generalism drives hyperdiversity of secondary metabolite gene clusters in xylarialean endophytes.</title>
        <authorList>
            <person name="Franco M.E.E."/>
            <person name="Wisecaver J.H."/>
            <person name="Arnold A.E."/>
            <person name="Ju Y.M."/>
            <person name="Slot J.C."/>
            <person name="Ahrendt S."/>
            <person name="Moore L.P."/>
            <person name="Eastman K.E."/>
            <person name="Scott K."/>
            <person name="Konkel Z."/>
            <person name="Mondo S.J."/>
            <person name="Kuo A."/>
            <person name="Hayes R.D."/>
            <person name="Haridas S."/>
            <person name="Andreopoulos B."/>
            <person name="Riley R."/>
            <person name="LaButti K."/>
            <person name="Pangilinan J."/>
            <person name="Lipzen A."/>
            <person name="Amirebrahimi M."/>
            <person name="Yan J."/>
            <person name="Adam C."/>
            <person name="Keymanesh K."/>
            <person name="Ng V."/>
            <person name="Louie K."/>
            <person name="Northen T."/>
            <person name="Drula E."/>
            <person name="Henrissat B."/>
            <person name="Hsieh H.M."/>
            <person name="Youens-Clark K."/>
            <person name="Lutzoni F."/>
            <person name="Miadlikowska J."/>
            <person name="Eastwood D.C."/>
            <person name="Hamelin R.C."/>
            <person name="Grigoriev I.V."/>
            <person name="U'Ren J.M."/>
        </authorList>
    </citation>
    <scope>NUCLEOTIDE SEQUENCE [LARGE SCALE GENOMIC DNA]</scope>
    <source>
        <strain evidence="1 2">CBS 119005</strain>
    </source>
</reference>
<evidence type="ECO:0000313" key="1">
    <source>
        <dbReference type="EMBL" id="KAI4864700.1"/>
    </source>
</evidence>
<evidence type="ECO:0000313" key="2">
    <source>
        <dbReference type="Proteomes" id="UP001497700"/>
    </source>
</evidence>
<name>A0ACB9YZ42_9PEZI</name>
<organism evidence="1 2">
    <name type="scientific">Hypoxylon rubiginosum</name>
    <dbReference type="NCBI Taxonomy" id="110542"/>
    <lineage>
        <taxon>Eukaryota</taxon>
        <taxon>Fungi</taxon>
        <taxon>Dikarya</taxon>
        <taxon>Ascomycota</taxon>
        <taxon>Pezizomycotina</taxon>
        <taxon>Sordariomycetes</taxon>
        <taxon>Xylariomycetidae</taxon>
        <taxon>Xylariales</taxon>
        <taxon>Hypoxylaceae</taxon>
        <taxon>Hypoxylon</taxon>
    </lineage>
</organism>